<feature type="region of interest" description="Disordered" evidence="3">
    <location>
        <begin position="27"/>
        <end position="48"/>
    </location>
</feature>
<dbReference type="GO" id="GO:0016787">
    <property type="term" value="F:hydrolase activity"/>
    <property type="evidence" value="ECO:0007669"/>
    <property type="project" value="UniProtKB-KW"/>
</dbReference>
<dbReference type="EMBL" id="JBHEZZ010000045">
    <property type="protein sequence ID" value="MFC1407413.1"/>
    <property type="molecule type" value="Genomic_DNA"/>
</dbReference>
<dbReference type="PROSITE" id="PS51318">
    <property type="entry name" value="TAT"/>
    <property type="match status" value="1"/>
</dbReference>
<dbReference type="InterPro" id="IPR029052">
    <property type="entry name" value="Metallo-depent_PP-like"/>
</dbReference>
<dbReference type="Gene3D" id="3.90.780.10">
    <property type="entry name" value="5'-Nucleotidase, C-terminal domain"/>
    <property type="match status" value="1"/>
</dbReference>
<dbReference type="InterPro" id="IPR008334">
    <property type="entry name" value="5'-Nucleotdase_C"/>
</dbReference>
<dbReference type="InterPro" id="IPR006179">
    <property type="entry name" value="5_nucleotidase/apyrase"/>
</dbReference>
<dbReference type="Pfam" id="PF02872">
    <property type="entry name" value="5_nucleotid_C"/>
    <property type="match status" value="1"/>
</dbReference>
<keyword evidence="2 6" id="KW-0378">Hydrolase</keyword>
<comment type="caution">
    <text evidence="6">The sequence shown here is derived from an EMBL/GenBank/DDBJ whole genome shotgun (WGS) entry which is preliminary data.</text>
</comment>
<keyword evidence="2" id="KW-0547">Nucleotide-binding</keyword>
<evidence type="ECO:0000256" key="3">
    <source>
        <dbReference type="SAM" id="MobiDB-lite"/>
    </source>
</evidence>
<evidence type="ECO:0000259" key="5">
    <source>
        <dbReference type="Pfam" id="PF02872"/>
    </source>
</evidence>
<dbReference type="Pfam" id="PF00149">
    <property type="entry name" value="Metallophos"/>
    <property type="match status" value="1"/>
</dbReference>
<dbReference type="InterPro" id="IPR006311">
    <property type="entry name" value="TAT_signal"/>
</dbReference>
<evidence type="ECO:0000259" key="4">
    <source>
        <dbReference type="Pfam" id="PF00149"/>
    </source>
</evidence>
<dbReference type="InterPro" id="IPR036907">
    <property type="entry name" value="5'-Nucleotdase_C_sf"/>
</dbReference>
<protein>
    <submittedName>
        <fullName evidence="6">Bifunctional UDP-sugar hydrolase/5'-nucleotidase</fullName>
    </submittedName>
</protein>
<accession>A0ABV6V172</accession>
<dbReference type="InterPro" id="IPR004843">
    <property type="entry name" value="Calcineurin-like_PHP"/>
</dbReference>
<dbReference type="PRINTS" id="PR01607">
    <property type="entry name" value="APYRASEFAMLY"/>
</dbReference>
<dbReference type="PANTHER" id="PTHR11575:SF6">
    <property type="entry name" value="2',3'-CYCLIC-NUCLEOTIDE 2'-PHOSPHODIESTERASE_3'-NUCLEOTIDASE"/>
    <property type="match status" value="1"/>
</dbReference>
<organism evidence="6 7">
    <name type="scientific">Streptacidiphilus cavernicola</name>
    <dbReference type="NCBI Taxonomy" id="3342716"/>
    <lineage>
        <taxon>Bacteria</taxon>
        <taxon>Bacillati</taxon>
        <taxon>Actinomycetota</taxon>
        <taxon>Actinomycetes</taxon>
        <taxon>Kitasatosporales</taxon>
        <taxon>Streptomycetaceae</taxon>
        <taxon>Streptacidiphilus</taxon>
    </lineage>
</organism>
<dbReference type="PROSITE" id="PS00786">
    <property type="entry name" value="5_NUCLEOTIDASE_2"/>
    <property type="match status" value="1"/>
</dbReference>
<reference evidence="6 7" key="1">
    <citation type="submission" date="2024-09" db="EMBL/GenBank/DDBJ databases">
        <authorList>
            <person name="Lee S.D."/>
        </authorList>
    </citation>
    <scope>NUCLEOTIDE SEQUENCE [LARGE SCALE GENOMIC DNA]</scope>
    <source>
        <strain evidence="6 7">N1-5</strain>
    </source>
</reference>
<dbReference type="SUPFAM" id="SSF55816">
    <property type="entry name" value="5'-nucleotidase (syn. UDP-sugar hydrolase), C-terminal domain"/>
    <property type="match status" value="1"/>
</dbReference>
<feature type="signal peptide" evidence="2">
    <location>
        <begin position="1"/>
        <end position="32"/>
    </location>
</feature>
<keyword evidence="1 2" id="KW-0732">Signal</keyword>
<dbReference type="RefSeq" id="WP_030265732.1">
    <property type="nucleotide sequence ID" value="NZ_JBHEZZ010000045.1"/>
</dbReference>
<name>A0ABV6V172_9ACTN</name>
<gene>
    <name evidence="6" type="ORF">ACEZDJ_39660</name>
</gene>
<dbReference type="Gene3D" id="3.60.21.10">
    <property type="match status" value="1"/>
</dbReference>
<feature type="chain" id="PRO_5045010151" evidence="2">
    <location>
        <begin position="33"/>
        <end position="609"/>
    </location>
</feature>
<dbReference type="SUPFAM" id="SSF56300">
    <property type="entry name" value="Metallo-dependent phosphatases"/>
    <property type="match status" value="1"/>
</dbReference>
<feature type="domain" description="5'-Nucleotidase C-terminal" evidence="5">
    <location>
        <begin position="382"/>
        <end position="562"/>
    </location>
</feature>
<dbReference type="InterPro" id="IPR006146">
    <property type="entry name" value="5'-Nucleotdase_CS"/>
</dbReference>
<evidence type="ECO:0000256" key="1">
    <source>
        <dbReference type="ARBA" id="ARBA00022729"/>
    </source>
</evidence>
<evidence type="ECO:0000313" key="7">
    <source>
        <dbReference type="Proteomes" id="UP001592528"/>
    </source>
</evidence>
<feature type="domain" description="Calcineurin-like phosphoesterase" evidence="4">
    <location>
        <begin position="53"/>
        <end position="301"/>
    </location>
</feature>
<evidence type="ECO:0000313" key="6">
    <source>
        <dbReference type="EMBL" id="MFC1407413.1"/>
    </source>
</evidence>
<keyword evidence="7" id="KW-1185">Reference proteome</keyword>
<dbReference type="Proteomes" id="UP001592528">
    <property type="component" value="Unassembled WGS sequence"/>
</dbReference>
<sequence>MPLNRRDFVARSAAVAAGTAVVAGATSSTAEAASPESQQAGKKPKPNPTYSFTVLGTTDVHGNCVNWDYFNNAEYDDSAHNDVGLAKISTMVNGLREEIGHDRTLLIDAGDIIQGTQLSYYYARVDPITVGGRKAPKHPMALAMNHIRYDAAALGNHEFNYGIPTLRAFERQCDFPLLAANALDPKTNKPAFRPFIIKRICVPNLPDIKVGIVGLTNPGIAIWDKANVSGQMTFGGIAEQAAIYVPKARSAGADVVVVSSHTGIDEASSYGDQIPWPEDAAAEMAQQVPGIDAILVGHTHKEVDQRLVTNTATGKTVVLSEPLKWGMRLTRFDFEVELVHGGWEVTSCVASVLNSNTYEEDPKVVKLLADEHAAVVAYVNQVIGTSTVDLNIARAPFQDVPIVDLIGKVMVDAVTTGLVGTSYASLPVLAQAAPFNRTADIPAGTVRLRDAAGLYIYENTLAAMVLTGAQLVDYIEFSANYYNTLAVGAPIVESALTNANNLPDYNYDEVYGLSYDIDVSQPAGSRILNVTYNGAALDPTQQFVLAINNYRANGGGNFPHVATATQIWTSSDEIRNTMIAWVKAKGEINPADFAASPGWRLVRAGVPLY</sequence>
<evidence type="ECO:0000256" key="2">
    <source>
        <dbReference type="RuleBase" id="RU362119"/>
    </source>
</evidence>
<proteinExistence type="inferred from homology"/>
<dbReference type="PANTHER" id="PTHR11575">
    <property type="entry name" value="5'-NUCLEOTIDASE-RELATED"/>
    <property type="match status" value="1"/>
</dbReference>
<comment type="similarity">
    <text evidence="2">Belongs to the 5'-nucleotidase family.</text>
</comment>